<dbReference type="GO" id="GO:0000145">
    <property type="term" value="C:exocyst"/>
    <property type="evidence" value="ECO:0007669"/>
    <property type="project" value="InterPro"/>
</dbReference>
<keyword evidence="2 3" id="KW-0813">Transport</keyword>
<feature type="transmembrane region" description="Helical" evidence="4">
    <location>
        <begin position="20"/>
        <end position="39"/>
    </location>
</feature>
<dbReference type="GO" id="GO:0015031">
    <property type="term" value="P:protein transport"/>
    <property type="evidence" value="ECO:0007669"/>
    <property type="project" value="UniProtKB-KW"/>
</dbReference>
<comment type="function">
    <text evidence="3">Component of the exocyst complex.</text>
</comment>
<evidence type="ECO:0000256" key="4">
    <source>
        <dbReference type="SAM" id="Phobius"/>
    </source>
</evidence>
<feature type="domain" description="Exocyst complex subunit Exo70 C-terminal" evidence="5">
    <location>
        <begin position="339"/>
        <end position="693"/>
    </location>
</feature>
<dbReference type="SUPFAM" id="SSF74788">
    <property type="entry name" value="Cullin repeat-like"/>
    <property type="match status" value="1"/>
</dbReference>
<dbReference type="InterPro" id="IPR004140">
    <property type="entry name" value="Exo70"/>
</dbReference>
<feature type="transmembrane region" description="Helical" evidence="4">
    <location>
        <begin position="51"/>
        <end position="71"/>
    </location>
</feature>
<dbReference type="Pfam" id="PF03081">
    <property type="entry name" value="Exo70_C"/>
    <property type="match status" value="1"/>
</dbReference>
<dbReference type="InterPro" id="IPR046364">
    <property type="entry name" value="Exo70_C"/>
</dbReference>
<dbReference type="EMBL" id="ASHM01019419">
    <property type="protein sequence ID" value="PNY00854.1"/>
    <property type="molecule type" value="Genomic_DNA"/>
</dbReference>
<dbReference type="GO" id="GO:0006887">
    <property type="term" value="P:exocytosis"/>
    <property type="evidence" value="ECO:0007669"/>
    <property type="project" value="UniProtKB-KW"/>
</dbReference>
<dbReference type="ExpressionAtlas" id="A0A2K3NCV4">
    <property type="expression patterns" value="baseline"/>
</dbReference>
<reference evidence="6 7" key="1">
    <citation type="journal article" date="2014" name="Am. J. Bot.">
        <title>Genome assembly and annotation for red clover (Trifolium pratense; Fabaceae).</title>
        <authorList>
            <person name="Istvanek J."/>
            <person name="Jaros M."/>
            <person name="Krenek A."/>
            <person name="Repkova J."/>
        </authorList>
    </citation>
    <scope>NUCLEOTIDE SEQUENCE [LARGE SCALE GENOMIC DNA]</scope>
    <source>
        <strain evidence="7">cv. Tatra</strain>
        <tissue evidence="6">Young leaves</tissue>
    </source>
</reference>
<feature type="transmembrane region" description="Helical" evidence="4">
    <location>
        <begin position="108"/>
        <end position="124"/>
    </location>
</feature>
<keyword evidence="4" id="KW-1133">Transmembrane helix</keyword>
<name>A0A2K3NCV4_TRIPR</name>
<keyword evidence="3" id="KW-0268">Exocytosis</keyword>
<dbReference type="STRING" id="57577.A0A2K3NCV4"/>
<dbReference type="InterPro" id="IPR016159">
    <property type="entry name" value="Cullin_repeat-like_dom_sf"/>
</dbReference>
<comment type="similarity">
    <text evidence="1 3">Belongs to the EXO70 family.</text>
</comment>
<dbReference type="GO" id="GO:0005546">
    <property type="term" value="F:phosphatidylinositol-4,5-bisphosphate binding"/>
    <property type="evidence" value="ECO:0007669"/>
    <property type="project" value="InterPro"/>
</dbReference>
<comment type="caution">
    <text evidence="6">The sequence shown here is derived from an EMBL/GenBank/DDBJ whole genome shotgun (WGS) entry which is preliminary data.</text>
</comment>
<dbReference type="PANTHER" id="PTHR12542">
    <property type="entry name" value="EXOCYST COMPLEX PROTEIN EXO70"/>
    <property type="match status" value="1"/>
</dbReference>
<feature type="transmembrane region" description="Helical" evidence="4">
    <location>
        <begin position="136"/>
        <end position="169"/>
    </location>
</feature>
<keyword evidence="3" id="KW-0653">Protein transport</keyword>
<evidence type="ECO:0000313" key="7">
    <source>
        <dbReference type="Proteomes" id="UP000236291"/>
    </source>
</evidence>
<dbReference type="AlphaFoldDB" id="A0A2K3NCV4"/>
<organism evidence="6 7">
    <name type="scientific">Trifolium pratense</name>
    <name type="common">Red clover</name>
    <dbReference type="NCBI Taxonomy" id="57577"/>
    <lineage>
        <taxon>Eukaryota</taxon>
        <taxon>Viridiplantae</taxon>
        <taxon>Streptophyta</taxon>
        <taxon>Embryophyta</taxon>
        <taxon>Tracheophyta</taxon>
        <taxon>Spermatophyta</taxon>
        <taxon>Magnoliopsida</taxon>
        <taxon>eudicotyledons</taxon>
        <taxon>Gunneridae</taxon>
        <taxon>Pentapetalae</taxon>
        <taxon>rosids</taxon>
        <taxon>fabids</taxon>
        <taxon>Fabales</taxon>
        <taxon>Fabaceae</taxon>
        <taxon>Papilionoideae</taxon>
        <taxon>50 kb inversion clade</taxon>
        <taxon>NPAAA clade</taxon>
        <taxon>Hologalegina</taxon>
        <taxon>IRL clade</taxon>
        <taxon>Trifolieae</taxon>
        <taxon>Trifolium</taxon>
    </lineage>
</organism>
<reference evidence="6 7" key="2">
    <citation type="journal article" date="2017" name="Front. Plant Sci.">
        <title>Gene Classification and Mining of Molecular Markers Useful in Red Clover (Trifolium pratense) Breeding.</title>
        <authorList>
            <person name="Istvanek J."/>
            <person name="Dluhosova J."/>
            <person name="Dluhos P."/>
            <person name="Patkova L."/>
            <person name="Nedelnik J."/>
            <person name="Repkova J."/>
        </authorList>
    </citation>
    <scope>NUCLEOTIDE SEQUENCE [LARGE SCALE GENOMIC DNA]</scope>
    <source>
        <strain evidence="7">cv. Tatra</strain>
        <tissue evidence="6">Young leaves</tissue>
    </source>
</reference>
<evidence type="ECO:0000313" key="6">
    <source>
        <dbReference type="EMBL" id="PNY00854.1"/>
    </source>
</evidence>
<dbReference type="PANTHER" id="PTHR12542:SF96">
    <property type="entry name" value="EXOCYST COMPLEX COMPONENT EXO70B1"/>
    <property type="match status" value="1"/>
</dbReference>
<sequence length="709" mass="81465">MMHILIQIWKWLMQPKVWRFVGFASSIVGLLCYALSSSFNYLFGDWNLLKIFLYSVFSLIISLIILFAKIWQHSTSLRFKAHAAFLVLAITSLYSFFFDKVMNGKPDSYSLLSCAAFSIMLLSLSRQTQCGFEIDLMYFFLGSLIVQLMKIKLELCILGVGFSYLIIILRSVFSSINVVIYNQDPTIVQDENLVVIEVNSHSPQLASIRSCVLEQLSNCVTALRQENSNIIDMLLEQLKEYLGDDSELTVSDRNFEAVLRPKENLNLMIDSIPPQTIENLHKTAKLMVGAGFEMDFSDVYISCRRGCLDECLSKLGFQKVSVEEVQNMSWGDFRDKIERWIKASNVAFKILFPTERRLCDQVFFGFSTSADISFTCVCRESTLQLLNFANAIALGSRSPETLFRVLDVFETMRDLIPEFESILIGLLQNEATTIWKRLGEAIRGIFMELENRIRQDSAMGASSSCGLLGITRYVMTYLRVACESWQTLEKVFEENHGHLLKEYPKIEDRMHSSSTLSMQMDSIMELLENNLEARTKIYKDPALFYVFLMNNCMYMVHKTKDSKLETILGDAVIQKYTAKIQQHRENYQRISWNKVLDILKLDGNGSMQPNEVAESMKQKLKSFNMLFDEICRVQSSWSVIDEQLREEIRISIKKTLLPAYGNFIGRFRSVPELGKHADKYIKYEADNIEARIEGLFEGCSLSTGRRKQT</sequence>
<evidence type="ECO:0000256" key="3">
    <source>
        <dbReference type="RuleBase" id="RU365026"/>
    </source>
</evidence>
<accession>A0A2K3NCV4</accession>
<evidence type="ECO:0000256" key="1">
    <source>
        <dbReference type="ARBA" id="ARBA00006756"/>
    </source>
</evidence>
<gene>
    <name evidence="6" type="ORF">L195_g024141</name>
</gene>
<evidence type="ECO:0000259" key="5">
    <source>
        <dbReference type="Pfam" id="PF03081"/>
    </source>
</evidence>
<dbReference type="Proteomes" id="UP000236291">
    <property type="component" value="Unassembled WGS sequence"/>
</dbReference>
<keyword evidence="4" id="KW-0472">Membrane</keyword>
<keyword evidence="4" id="KW-0812">Transmembrane</keyword>
<evidence type="ECO:0000256" key="2">
    <source>
        <dbReference type="ARBA" id="ARBA00022448"/>
    </source>
</evidence>
<dbReference type="Gene3D" id="1.20.1280.170">
    <property type="entry name" value="Exocyst complex component Exo70"/>
    <property type="match status" value="1"/>
</dbReference>
<protein>
    <recommendedName>
        <fullName evidence="3">Exocyst subunit Exo70 family protein</fullName>
    </recommendedName>
</protein>
<proteinExistence type="inferred from homology"/>
<feature type="transmembrane region" description="Helical" evidence="4">
    <location>
        <begin position="83"/>
        <end position="102"/>
    </location>
</feature>